<keyword evidence="2" id="KW-1185">Reference proteome</keyword>
<dbReference type="Proteomes" id="UP001054945">
    <property type="component" value="Unassembled WGS sequence"/>
</dbReference>
<accession>A0AAV4NAR3</accession>
<organism evidence="1 2">
    <name type="scientific">Caerostris extrusa</name>
    <name type="common">Bark spider</name>
    <name type="synonym">Caerostris bankana</name>
    <dbReference type="NCBI Taxonomy" id="172846"/>
    <lineage>
        <taxon>Eukaryota</taxon>
        <taxon>Metazoa</taxon>
        <taxon>Ecdysozoa</taxon>
        <taxon>Arthropoda</taxon>
        <taxon>Chelicerata</taxon>
        <taxon>Arachnida</taxon>
        <taxon>Araneae</taxon>
        <taxon>Araneomorphae</taxon>
        <taxon>Entelegynae</taxon>
        <taxon>Araneoidea</taxon>
        <taxon>Araneidae</taxon>
        <taxon>Caerostris</taxon>
    </lineage>
</organism>
<evidence type="ECO:0000313" key="1">
    <source>
        <dbReference type="EMBL" id="GIX81924.1"/>
    </source>
</evidence>
<reference evidence="1 2" key="1">
    <citation type="submission" date="2021-06" db="EMBL/GenBank/DDBJ databases">
        <title>Caerostris extrusa draft genome.</title>
        <authorList>
            <person name="Kono N."/>
            <person name="Arakawa K."/>
        </authorList>
    </citation>
    <scope>NUCLEOTIDE SEQUENCE [LARGE SCALE GENOMIC DNA]</scope>
</reference>
<sequence>MAKRQLFAAVYYQSHEAILLVSDRPGSVDHQLRNDHHHDLHEKTWRATPVRSHCGSQWQRWRRPSSVAHHHDMSLSIMNHTQEIKILPGRD</sequence>
<gene>
    <name evidence="1" type="ORF">CEXT_431561</name>
</gene>
<protein>
    <submittedName>
        <fullName evidence="1">Uncharacterized protein</fullName>
    </submittedName>
</protein>
<dbReference type="EMBL" id="BPLR01003184">
    <property type="protein sequence ID" value="GIX81924.1"/>
    <property type="molecule type" value="Genomic_DNA"/>
</dbReference>
<comment type="caution">
    <text evidence="1">The sequence shown here is derived from an EMBL/GenBank/DDBJ whole genome shotgun (WGS) entry which is preliminary data.</text>
</comment>
<name>A0AAV4NAR3_CAEEX</name>
<proteinExistence type="predicted"/>
<evidence type="ECO:0000313" key="2">
    <source>
        <dbReference type="Proteomes" id="UP001054945"/>
    </source>
</evidence>
<dbReference type="AlphaFoldDB" id="A0AAV4NAR3"/>